<dbReference type="Proteomes" id="UP000182569">
    <property type="component" value="Chromosome"/>
</dbReference>
<dbReference type="KEGG" id="ceu:A7L45_16335"/>
<accession>A0A1J0GJJ3</accession>
<keyword evidence="3" id="KW-1185">Reference proteome</keyword>
<dbReference type="STRING" id="1552.A7L45_16335"/>
<keyword evidence="1" id="KW-1133">Transmembrane helix</keyword>
<protein>
    <submittedName>
        <fullName evidence="2">Uncharacterized protein</fullName>
    </submittedName>
</protein>
<evidence type="ECO:0000256" key="1">
    <source>
        <dbReference type="SAM" id="Phobius"/>
    </source>
</evidence>
<keyword evidence="1" id="KW-0472">Membrane</keyword>
<dbReference type="RefSeq" id="WP_071613824.1">
    <property type="nucleotide sequence ID" value="NZ_CP015756.1"/>
</dbReference>
<evidence type="ECO:0000313" key="2">
    <source>
        <dbReference type="EMBL" id="APC41532.1"/>
    </source>
</evidence>
<evidence type="ECO:0000313" key="3">
    <source>
        <dbReference type="Proteomes" id="UP000182569"/>
    </source>
</evidence>
<organism evidence="2 3">
    <name type="scientific">Clostridium estertheticum subsp. estertheticum</name>
    <dbReference type="NCBI Taxonomy" id="1552"/>
    <lineage>
        <taxon>Bacteria</taxon>
        <taxon>Bacillati</taxon>
        <taxon>Bacillota</taxon>
        <taxon>Clostridia</taxon>
        <taxon>Eubacteriales</taxon>
        <taxon>Clostridiaceae</taxon>
        <taxon>Clostridium</taxon>
    </lineage>
</organism>
<sequence>MGLFSKKDNDGNIEMAAKHTSGLEAMYLKDIMIYATWNESKRSIIFKNKTYTKKQIEQTVNLSIDKIKRIGIISEKEIIEHNKSVGGRAVAGGLLLGPLGLLVGGMSGIGKNKTTKIKMFMIINYDEDRVITLELPLIPINSNKLTLAVRAHLNLPNEITL</sequence>
<feature type="transmembrane region" description="Helical" evidence="1">
    <location>
        <begin position="89"/>
        <end position="109"/>
    </location>
</feature>
<proteinExistence type="predicted"/>
<gene>
    <name evidence="2" type="ORF">A7L45_16335</name>
</gene>
<keyword evidence="1" id="KW-0812">Transmembrane</keyword>
<name>A0A1J0GJJ3_9CLOT</name>
<dbReference type="EMBL" id="CP015756">
    <property type="protein sequence ID" value="APC41532.1"/>
    <property type="molecule type" value="Genomic_DNA"/>
</dbReference>
<dbReference type="AlphaFoldDB" id="A0A1J0GJJ3"/>
<reference evidence="3" key="1">
    <citation type="journal article" date="2016" name="Front. Microbiol.">
        <title>Complete Genome Sequence of Clostridium estertheticum DSM 8809, a Microbe Identified in Spoiled Vacuum Packed Beef.</title>
        <authorList>
            <person name="Yu Z."/>
            <person name="Gunn L."/>
            <person name="Brennan E."/>
            <person name="Reid R."/>
            <person name="Wall P.G."/>
            <person name="Gaora O.P."/>
            <person name="Hurley D."/>
            <person name="Bolton D."/>
            <person name="Fanning S."/>
        </authorList>
    </citation>
    <scope>NUCLEOTIDE SEQUENCE [LARGE SCALE GENOMIC DNA]</scope>
    <source>
        <strain evidence="3">DSM 8809</strain>
    </source>
</reference>